<dbReference type="EMBL" id="MK072546">
    <property type="protein sequence ID" value="AYV87232.1"/>
    <property type="molecule type" value="Genomic_DNA"/>
</dbReference>
<reference evidence="1" key="1">
    <citation type="submission" date="2018-10" db="EMBL/GenBank/DDBJ databases">
        <title>Hidden diversity of soil giant viruses.</title>
        <authorList>
            <person name="Schulz F."/>
            <person name="Alteio L."/>
            <person name="Goudeau D."/>
            <person name="Ryan E.M."/>
            <person name="Malmstrom R.R."/>
            <person name="Blanchard J."/>
            <person name="Woyke T."/>
        </authorList>
    </citation>
    <scope>NUCLEOTIDE SEQUENCE</scope>
    <source>
        <strain evidence="1">SYV1</strain>
    </source>
</reference>
<protein>
    <submittedName>
        <fullName evidence="1">Uncharacterized protein</fullName>
    </submittedName>
</protein>
<gene>
    <name evidence="1" type="ORF">Sylvanvirus40_1</name>
</gene>
<accession>A0A3G5AJ37</accession>
<evidence type="ECO:0000313" key="1">
    <source>
        <dbReference type="EMBL" id="AYV87232.1"/>
    </source>
</evidence>
<organism evidence="1">
    <name type="scientific">Sylvanvirus sp</name>
    <dbReference type="NCBI Taxonomy" id="2487774"/>
    <lineage>
        <taxon>Viruses</taxon>
    </lineage>
</organism>
<proteinExistence type="predicted"/>
<sequence>MSDILSLLLNHTSSHEVTLFNELFDTSTTHNTFEFRHRLTVLDQLIRPPSFSFVDPPLGISKPHLDCLLKWTLQVACELDRIQASNESKLFHDHFIKQYRSVINLMTCFLTKNWILWSDFNVLLQRNFSIYTPFGGIVLRWINSYEIMKLCARTYTGNSNKASKKQDDDEAKSSNFDATFIAKLEQIAKEMLLNDTSPFWTSISSENCMNGSGNSNNGLFSFGGLRNGSENGNKSAESWEI</sequence>
<name>A0A3G5AJ37_9VIRU</name>